<dbReference type="GO" id="GO:0009117">
    <property type="term" value="P:nucleotide metabolic process"/>
    <property type="evidence" value="ECO:0007669"/>
    <property type="project" value="TreeGrafter"/>
</dbReference>
<dbReference type="InterPro" id="IPR019808">
    <property type="entry name" value="Histidine_triad_CS"/>
</dbReference>
<dbReference type="Pfam" id="PF01230">
    <property type="entry name" value="HIT"/>
    <property type="match status" value="1"/>
</dbReference>
<sequence length="138" mass="15164">MNHLAADCIFCKIIKGAIPSCKLIETKLSYAFLDIGPLSPGHTLIIPKFHAQKMHELPDEHLADILPVAKKIAIAIGCTDYNILQNNGALANQEVMHVHFHLIPKPDAETGLGLRWKPLSPSIDSVKELAEKITKNLS</sequence>
<dbReference type="PRINTS" id="PR00332">
    <property type="entry name" value="HISTRIAD"/>
</dbReference>
<dbReference type="STRING" id="133381.A0A2T9Y0B8"/>
<dbReference type="Gene3D" id="3.30.428.10">
    <property type="entry name" value="HIT-like"/>
    <property type="match status" value="1"/>
</dbReference>
<feature type="domain" description="HIT" evidence="4">
    <location>
        <begin position="9"/>
        <end position="112"/>
    </location>
</feature>
<dbReference type="InterPro" id="IPR036265">
    <property type="entry name" value="HIT-like_sf"/>
</dbReference>
<evidence type="ECO:0000256" key="3">
    <source>
        <dbReference type="PROSITE-ProRule" id="PRU00464"/>
    </source>
</evidence>
<dbReference type="PROSITE" id="PS51084">
    <property type="entry name" value="HIT_2"/>
    <property type="match status" value="1"/>
</dbReference>
<dbReference type="GO" id="GO:0003824">
    <property type="term" value="F:catalytic activity"/>
    <property type="evidence" value="ECO:0007669"/>
    <property type="project" value="InterPro"/>
</dbReference>
<evidence type="ECO:0000313" key="5">
    <source>
        <dbReference type="EMBL" id="PVU85781.1"/>
    </source>
</evidence>
<dbReference type="EMBL" id="MBFS01003603">
    <property type="protein sequence ID" value="PVU85781.1"/>
    <property type="molecule type" value="Genomic_DNA"/>
</dbReference>
<name>A0A2T9Y0B8_9FUNG</name>
<dbReference type="SUPFAM" id="SSF54197">
    <property type="entry name" value="HIT-like"/>
    <property type="match status" value="1"/>
</dbReference>
<feature type="active site" description="Tele-AMP-histidine intermediate" evidence="1">
    <location>
        <position position="99"/>
    </location>
</feature>
<evidence type="ECO:0000256" key="2">
    <source>
        <dbReference type="PIRSR" id="PIRSR601310-3"/>
    </source>
</evidence>
<feature type="short sequence motif" description="Histidine triad motif" evidence="2 3">
    <location>
        <begin position="97"/>
        <end position="101"/>
    </location>
</feature>
<dbReference type="PROSITE" id="PS00892">
    <property type="entry name" value="HIT_1"/>
    <property type="match status" value="1"/>
</dbReference>
<evidence type="ECO:0000313" key="6">
    <source>
        <dbReference type="Proteomes" id="UP000245609"/>
    </source>
</evidence>
<dbReference type="InterPro" id="IPR011146">
    <property type="entry name" value="HIT-like"/>
</dbReference>
<evidence type="ECO:0000256" key="1">
    <source>
        <dbReference type="PIRSR" id="PIRSR601310-1"/>
    </source>
</evidence>
<accession>A0A2T9Y0B8</accession>
<dbReference type="AlphaFoldDB" id="A0A2T9Y0B8"/>
<reference evidence="5 6" key="1">
    <citation type="journal article" date="2018" name="MBio">
        <title>Comparative Genomics Reveals the Core Gene Toolbox for the Fungus-Insect Symbiosis.</title>
        <authorList>
            <person name="Wang Y."/>
            <person name="Stata M."/>
            <person name="Wang W."/>
            <person name="Stajich J.E."/>
            <person name="White M.M."/>
            <person name="Moncalvo J.M."/>
        </authorList>
    </citation>
    <scope>NUCLEOTIDE SEQUENCE [LARGE SCALE GENOMIC DNA]</scope>
    <source>
        <strain evidence="5 6">SC-DP-2</strain>
    </source>
</reference>
<dbReference type="PANTHER" id="PTHR46648">
    <property type="entry name" value="HIT FAMILY PROTEIN 1"/>
    <property type="match status" value="1"/>
</dbReference>
<dbReference type="InterPro" id="IPR039384">
    <property type="entry name" value="HINT"/>
</dbReference>
<dbReference type="CDD" id="cd01277">
    <property type="entry name" value="HINT_subgroup"/>
    <property type="match status" value="1"/>
</dbReference>
<evidence type="ECO:0000259" key="4">
    <source>
        <dbReference type="PROSITE" id="PS51084"/>
    </source>
</evidence>
<proteinExistence type="predicted"/>
<keyword evidence="6" id="KW-1185">Reference proteome</keyword>
<organism evidence="5 6">
    <name type="scientific">Smittium megazygosporum</name>
    <dbReference type="NCBI Taxonomy" id="133381"/>
    <lineage>
        <taxon>Eukaryota</taxon>
        <taxon>Fungi</taxon>
        <taxon>Fungi incertae sedis</taxon>
        <taxon>Zoopagomycota</taxon>
        <taxon>Kickxellomycotina</taxon>
        <taxon>Harpellomycetes</taxon>
        <taxon>Harpellales</taxon>
        <taxon>Legeriomycetaceae</taxon>
        <taxon>Smittium</taxon>
    </lineage>
</organism>
<dbReference type="InterPro" id="IPR001310">
    <property type="entry name" value="Histidine_triad_HIT"/>
</dbReference>
<dbReference type="PANTHER" id="PTHR46648:SF1">
    <property type="entry name" value="ADENOSINE 5'-MONOPHOSPHORAMIDASE HNT1"/>
    <property type="match status" value="1"/>
</dbReference>
<dbReference type="Proteomes" id="UP000245609">
    <property type="component" value="Unassembled WGS sequence"/>
</dbReference>
<gene>
    <name evidence="5" type="ORF">BB560_006907</name>
</gene>
<comment type="caution">
    <text evidence="5">The sequence shown here is derived from an EMBL/GenBank/DDBJ whole genome shotgun (WGS) entry which is preliminary data.</text>
</comment>
<protein>
    <recommendedName>
        <fullName evidence="4">HIT domain-containing protein</fullName>
    </recommendedName>
</protein>
<dbReference type="OrthoDB" id="672793at2759"/>